<dbReference type="Proteomes" id="UP000641954">
    <property type="component" value="Unassembled WGS sequence"/>
</dbReference>
<protein>
    <submittedName>
        <fullName evidence="1">Uncharacterized protein</fullName>
    </submittedName>
</protein>
<gene>
    <name evidence="1" type="ORF">H6G72_11510</name>
</gene>
<dbReference type="RefSeq" id="WP_054464654.1">
    <property type="nucleotide sequence ID" value="NZ_JACJSK010000013.1"/>
</dbReference>
<comment type="caution">
    <text evidence="1">The sequence shown here is derived from an EMBL/GenBank/DDBJ whole genome shotgun (WGS) entry which is preliminary data.</text>
</comment>
<name>A0ABR8EDP8_9CYAN</name>
<reference evidence="1 2" key="1">
    <citation type="journal article" date="2020" name="ISME J.">
        <title>Comparative genomics reveals insights into cyanobacterial evolution and habitat adaptation.</title>
        <authorList>
            <person name="Chen M.Y."/>
            <person name="Teng W.K."/>
            <person name="Zhao L."/>
            <person name="Hu C.X."/>
            <person name="Zhou Y.K."/>
            <person name="Han B.P."/>
            <person name="Song L.R."/>
            <person name="Shu W.S."/>
        </authorList>
    </citation>
    <scope>NUCLEOTIDE SEQUENCE [LARGE SCALE GENOMIC DNA]</scope>
    <source>
        <strain evidence="1 2">FACHB-1370</strain>
    </source>
</reference>
<evidence type="ECO:0000313" key="1">
    <source>
        <dbReference type="EMBL" id="MBD2544452.1"/>
    </source>
</evidence>
<dbReference type="EMBL" id="JACJSK010000013">
    <property type="protein sequence ID" value="MBD2544452.1"/>
    <property type="molecule type" value="Genomic_DNA"/>
</dbReference>
<evidence type="ECO:0000313" key="2">
    <source>
        <dbReference type="Proteomes" id="UP000641954"/>
    </source>
</evidence>
<sequence length="67" mass="7658">MAIRPYLVGGKGSLKKPGFWVRWQRLTRETRFLGSLVSWVFPWGVGAKHSGDNLWNKQKTFNPNASP</sequence>
<keyword evidence="2" id="KW-1185">Reference proteome</keyword>
<accession>A0ABR8EDP8</accession>
<proteinExistence type="predicted"/>
<organism evidence="1 2">
    <name type="scientific">Planktothricoides raciborskii FACHB-1370</name>
    <dbReference type="NCBI Taxonomy" id="2949576"/>
    <lineage>
        <taxon>Bacteria</taxon>
        <taxon>Bacillati</taxon>
        <taxon>Cyanobacteriota</taxon>
        <taxon>Cyanophyceae</taxon>
        <taxon>Oscillatoriophycideae</taxon>
        <taxon>Oscillatoriales</taxon>
        <taxon>Oscillatoriaceae</taxon>
        <taxon>Planktothricoides</taxon>
    </lineage>
</organism>